<dbReference type="EMBL" id="JARJLG010000012">
    <property type="protein sequence ID" value="KAJ7776508.1"/>
    <property type="molecule type" value="Genomic_DNA"/>
</dbReference>
<reference evidence="1" key="1">
    <citation type="submission" date="2023-03" db="EMBL/GenBank/DDBJ databases">
        <title>Massive genome expansion in bonnet fungi (Mycena s.s.) driven by repeated elements and novel gene families across ecological guilds.</title>
        <authorList>
            <consortium name="Lawrence Berkeley National Laboratory"/>
            <person name="Harder C.B."/>
            <person name="Miyauchi S."/>
            <person name="Viragh M."/>
            <person name="Kuo A."/>
            <person name="Thoen E."/>
            <person name="Andreopoulos B."/>
            <person name="Lu D."/>
            <person name="Skrede I."/>
            <person name="Drula E."/>
            <person name="Henrissat B."/>
            <person name="Morin E."/>
            <person name="Kohler A."/>
            <person name="Barry K."/>
            <person name="LaButti K."/>
            <person name="Morin E."/>
            <person name="Salamov A."/>
            <person name="Lipzen A."/>
            <person name="Mereny Z."/>
            <person name="Hegedus B."/>
            <person name="Baldrian P."/>
            <person name="Stursova M."/>
            <person name="Weitz H."/>
            <person name="Taylor A."/>
            <person name="Grigoriev I.V."/>
            <person name="Nagy L.G."/>
            <person name="Martin F."/>
            <person name="Kauserud H."/>
        </authorList>
    </citation>
    <scope>NUCLEOTIDE SEQUENCE</scope>
    <source>
        <strain evidence="1">CBHHK188m</strain>
    </source>
</reference>
<comment type="caution">
    <text evidence="1">The sequence shown here is derived from an EMBL/GenBank/DDBJ whole genome shotgun (WGS) entry which is preliminary data.</text>
</comment>
<proteinExistence type="predicted"/>
<dbReference type="AlphaFoldDB" id="A0AAD7NUG1"/>
<accession>A0AAD7NUG1</accession>
<protein>
    <submittedName>
        <fullName evidence="1">Uncharacterized protein</fullName>
    </submittedName>
</protein>
<evidence type="ECO:0000313" key="2">
    <source>
        <dbReference type="Proteomes" id="UP001215280"/>
    </source>
</evidence>
<organism evidence="1 2">
    <name type="scientific">Mycena maculata</name>
    <dbReference type="NCBI Taxonomy" id="230809"/>
    <lineage>
        <taxon>Eukaryota</taxon>
        <taxon>Fungi</taxon>
        <taxon>Dikarya</taxon>
        <taxon>Basidiomycota</taxon>
        <taxon>Agaricomycotina</taxon>
        <taxon>Agaricomycetes</taxon>
        <taxon>Agaricomycetidae</taxon>
        <taxon>Agaricales</taxon>
        <taxon>Marasmiineae</taxon>
        <taxon>Mycenaceae</taxon>
        <taxon>Mycena</taxon>
    </lineage>
</organism>
<evidence type="ECO:0000313" key="1">
    <source>
        <dbReference type="EMBL" id="KAJ7776508.1"/>
    </source>
</evidence>
<dbReference type="Proteomes" id="UP001215280">
    <property type="component" value="Unassembled WGS sequence"/>
</dbReference>
<sequence length="154" mass="17119">MSNYIWDLTPRDTCRIEGWHAQDNQVNNTNRSLIAAIFLAHQFDSDNTRVIKALVEFGIWENGSNSTQARFSSQALHLPSTEGGNKHLKAKLAAVVQLTRFRDVEIQCLRSELNLRNLIGIPMQDSGAVPSTPQRKVLPTTLIDISHSPDSGIA</sequence>
<name>A0AAD7NUG1_9AGAR</name>
<keyword evidence="2" id="KW-1185">Reference proteome</keyword>
<gene>
    <name evidence="1" type="ORF">DFH07DRAFT_766702</name>
</gene>